<evidence type="ECO:0000313" key="7">
    <source>
        <dbReference type="EMBL" id="AEJ20520.1"/>
    </source>
</evidence>
<dbReference type="EMBL" id="CP002868">
    <property type="protein sequence ID" value="AEJ20520.1"/>
    <property type="molecule type" value="Genomic_DNA"/>
</dbReference>
<keyword evidence="2" id="KW-1003">Cell membrane</keyword>
<sequence length="169" mass="18955">MKRIIMSILISISMVILLDNVIAQTKSKIDPEKEKKVINLVNSGITFIQKNGIDKAVKAFQDTKGGFIDGEFYIFLYDLEGNALVVGSNTSLIGKNLMNISSTDRNGNKVYQVKELINIAKTKGEGWFEWAWQNPETKKFGPKRGYAKRIDVEGKSYMIGSGYYVGDED</sequence>
<dbReference type="InterPro" id="IPR033480">
    <property type="entry name" value="sCache_2"/>
</dbReference>
<dbReference type="RefSeq" id="WP_013969801.1">
    <property type="nucleotide sequence ID" value="NC_015732.1"/>
</dbReference>
<dbReference type="KEGG" id="scd:Spica_2411"/>
<dbReference type="AlphaFoldDB" id="F8F473"/>
<dbReference type="HOGENOM" id="CLU_081845_3_0_12"/>
<keyword evidence="8" id="KW-1185">Reference proteome</keyword>
<evidence type="ECO:0000256" key="3">
    <source>
        <dbReference type="ARBA" id="ARBA00022692"/>
    </source>
</evidence>
<name>F8F473_GRAC1</name>
<evidence type="ECO:0000256" key="4">
    <source>
        <dbReference type="ARBA" id="ARBA00022989"/>
    </source>
</evidence>
<evidence type="ECO:0000256" key="5">
    <source>
        <dbReference type="ARBA" id="ARBA00023136"/>
    </source>
</evidence>
<dbReference type="SMART" id="SM01049">
    <property type="entry name" value="Cache_2"/>
    <property type="match status" value="1"/>
</dbReference>
<organism evidence="7 8">
    <name type="scientific">Gracilinema caldarium (strain ATCC 51460 / DSM 7334 / H1)</name>
    <name type="common">Treponema caldarium</name>
    <dbReference type="NCBI Taxonomy" id="744872"/>
    <lineage>
        <taxon>Bacteria</taxon>
        <taxon>Pseudomonadati</taxon>
        <taxon>Spirochaetota</taxon>
        <taxon>Spirochaetia</taxon>
        <taxon>Spirochaetales</taxon>
        <taxon>Breznakiellaceae</taxon>
        <taxon>Gracilinema</taxon>
    </lineage>
</organism>
<gene>
    <name evidence="7" type="ordered locus">Spica_2411</name>
</gene>
<keyword evidence="4" id="KW-1133">Transmembrane helix</keyword>
<protein>
    <submittedName>
        <fullName evidence="7">Cache sensor protein</fullName>
    </submittedName>
</protein>
<accession>F8F473</accession>
<evidence type="ECO:0000259" key="6">
    <source>
        <dbReference type="SMART" id="SM01049"/>
    </source>
</evidence>
<dbReference type="Gene3D" id="3.30.450.20">
    <property type="entry name" value="PAS domain"/>
    <property type="match status" value="1"/>
</dbReference>
<dbReference type="OrthoDB" id="9791237at2"/>
<evidence type="ECO:0000256" key="1">
    <source>
        <dbReference type="ARBA" id="ARBA00004651"/>
    </source>
</evidence>
<dbReference type="STRING" id="744872.Spica_2411"/>
<dbReference type="Pfam" id="PF08269">
    <property type="entry name" value="dCache_2"/>
    <property type="match status" value="1"/>
</dbReference>
<dbReference type="Proteomes" id="UP000000503">
    <property type="component" value="Chromosome"/>
</dbReference>
<keyword evidence="3" id="KW-0812">Transmembrane</keyword>
<evidence type="ECO:0000313" key="8">
    <source>
        <dbReference type="Proteomes" id="UP000000503"/>
    </source>
</evidence>
<reference evidence="8" key="1">
    <citation type="journal article" date="2013" name="Stand. Genomic Sci.">
        <title>Genome sequence of the thermophilic fresh-water bacterium Spirochaeta caldaria type strain (H1(T)), reclassification of Spirochaeta caldaria, Spirochaeta stenostrepta, and Spirochaeta zuelzerae in the genus Treponema as Treponema caldaria comb. nov., Treponema stenostrepta comb. nov., and Treponema zuelzerae comb. nov., and emendation of the genus Treponema.</title>
        <authorList>
            <person name="Abt B."/>
            <person name="Goker M."/>
            <person name="Scheuner C."/>
            <person name="Han C."/>
            <person name="Lu M."/>
            <person name="Misra M."/>
            <person name="Lapidus A."/>
            <person name="Nolan M."/>
            <person name="Lucas S."/>
            <person name="Hammon N."/>
            <person name="Deshpande S."/>
            <person name="Cheng J.F."/>
            <person name="Tapia R."/>
            <person name="Goodwin L.A."/>
            <person name="Pitluck S."/>
            <person name="Liolios K."/>
            <person name="Pagani I."/>
            <person name="Ivanova N."/>
            <person name="Mavromatis K."/>
            <person name="Mikhailova N."/>
            <person name="Huntemann M."/>
            <person name="Pati A."/>
            <person name="Chen A."/>
            <person name="Palaniappan K."/>
            <person name="Land M."/>
            <person name="Hauser L."/>
            <person name="Jeffries C.D."/>
            <person name="Rohde M."/>
            <person name="Spring S."/>
            <person name="Gronow S."/>
            <person name="Detter J.C."/>
            <person name="Bristow J."/>
            <person name="Eisen J.A."/>
            <person name="Markowitz V."/>
            <person name="Hugenholtz P."/>
            <person name="Kyrpides N.C."/>
            <person name="Woyke T."/>
            <person name="Klenk H.P."/>
        </authorList>
    </citation>
    <scope>NUCLEOTIDE SEQUENCE</scope>
    <source>
        <strain evidence="8">ATCC 51460 / DSM 7334 / H1</strain>
    </source>
</reference>
<proteinExistence type="predicted"/>
<dbReference type="eggNOG" id="COG4564">
    <property type="taxonomic scope" value="Bacteria"/>
</dbReference>
<dbReference type="InterPro" id="IPR004010">
    <property type="entry name" value="Double_Cache_2"/>
</dbReference>
<keyword evidence="5" id="KW-0472">Membrane</keyword>
<evidence type="ECO:0000256" key="2">
    <source>
        <dbReference type="ARBA" id="ARBA00022475"/>
    </source>
</evidence>
<dbReference type="GO" id="GO:0005886">
    <property type="term" value="C:plasma membrane"/>
    <property type="evidence" value="ECO:0007669"/>
    <property type="project" value="UniProtKB-SubCell"/>
</dbReference>
<comment type="subcellular location">
    <subcellularLocation>
        <location evidence="1">Cell membrane</location>
        <topology evidence="1">Multi-pass membrane protein</topology>
    </subcellularLocation>
</comment>
<feature type="domain" description="Single Cache" evidence="6">
    <location>
        <begin position="26"/>
        <end position="112"/>
    </location>
</feature>